<feature type="chain" id="PRO_5014633161" evidence="2">
    <location>
        <begin position="23"/>
        <end position="229"/>
    </location>
</feature>
<dbReference type="Proteomes" id="UP000235388">
    <property type="component" value="Unassembled WGS sequence"/>
</dbReference>
<feature type="region of interest" description="Disordered" evidence="1">
    <location>
        <begin position="177"/>
        <end position="198"/>
    </location>
</feature>
<gene>
    <name evidence="3" type="ORF">PCANC_23296</name>
</gene>
<protein>
    <submittedName>
        <fullName evidence="3">Uncharacterized protein</fullName>
    </submittedName>
</protein>
<dbReference type="EMBL" id="PGCJ01000520">
    <property type="protein sequence ID" value="PLW26820.1"/>
    <property type="molecule type" value="Genomic_DNA"/>
</dbReference>
<keyword evidence="2" id="KW-0732">Signal</keyword>
<reference evidence="3 4" key="1">
    <citation type="submission" date="2017-11" db="EMBL/GenBank/DDBJ databases">
        <title>De novo assembly and phasing of dikaryotic genomes from two isolates of Puccinia coronata f. sp. avenae, the causal agent of oat crown rust.</title>
        <authorList>
            <person name="Miller M.E."/>
            <person name="Zhang Y."/>
            <person name="Omidvar V."/>
            <person name="Sperschneider J."/>
            <person name="Schwessinger B."/>
            <person name="Raley C."/>
            <person name="Palmer J.M."/>
            <person name="Garnica D."/>
            <person name="Upadhyaya N."/>
            <person name="Rathjen J."/>
            <person name="Taylor J.M."/>
            <person name="Park R.F."/>
            <person name="Dodds P.N."/>
            <person name="Hirsch C.D."/>
            <person name="Kianian S.F."/>
            <person name="Figueroa M."/>
        </authorList>
    </citation>
    <scope>NUCLEOTIDE SEQUENCE [LARGE SCALE GENOMIC DNA]</scope>
    <source>
        <strain evidence="3">12NC29</strain>
    </source>
</reference>
<keyword evidence="4" id="KW-1185">Reference proteome</keyword>
<evidence type="ECO:0000256" key="1">
    <source>
        <dbReference type="SAM" id="MobiDB-lite"/>
    </source>
</evidence>
<feature type="signal peptide" evidence="2">
    <location>
        <begin position="1"/>
        <end position="22"/>
    </location>
</feature>
<proteinExistence type="predicted"/>
<name>A0A2N5TMT7_9BASI</name>
<feature type="compositionally biased region" description="Basic and acidic residues" evidence="1">
    <location>
        <begin position="134"/>
        <end position="158"/>
    </location>
</feature>
<feature type="region of interest" description="Disordered" evidence="1">
    <location>
        <begin position="134"/>
        <end position="165"/>
    </location>
</feature>
<sequence>MKNHSFALIITILLSVLAFSTGKIIPIFNKNWVRVRPYNNILNKDEWSSRAYVDLTGNCLPKEVGAGTEPQLKVSRGSFVPKNVYLTNVSSQKQTYLLVNEDRKRWLLMDIEPKDIHMAVMAGDVHVYVKRPESEDAHVQPEHDSSNLESPNEGHDGPNVDFSPVSDLTTYAQALSKEKYPDGSGSGSHADGDLREELKEGITRFQHLPHRASFASSCSGSLLSTSSFS</sequence>
<organism evidence="3 4">
    <name type="scientific">Puccinia coronata f. sp. avenae</name>
    <dbReference type="NCBI Taxonomy" id="200324"/>
    <lineage>
        <taxon>Eukaryota</taxon>
        <taxon>Fungi</taxon>
        <taxon>Dikarya</taxon>
        <taxon>Basidiomycota</taxon>
        <taxon>Pucciniomycotina</taxon>
        <taxon>Pucciniomycetes</taxon>
        <taxon>Pucciniales</taxon>
        <taxon>Pucciniaceae</taxon>
        <taxon>Puccinia</taxon>
    </lineage>
</organism>
<evidence type="ECO:0000313" key="3">
    <source>
        <dbReference type="EMBL" id="PLW26820.1"/>
    </source>
</evidence>
<evidence type="ECO:0000313" key="4">
    <source>
        <dbReference type="Proteomes" id="UP000235388"/>
    </source>
</evidence>
<evidence type="ECO:0000256" key="2">
    <source>
        <dbReference type="SAM" id="SignalP"/>
    </source>
</evidence>
<dbReference type="AlphaFoldDB" id="A0A2N5TMT7"/>
<comment type="caution">
    <text evidence="3">The sequence shown here is derived from an EMBL/GenBank/DDBJ whole genome shotgun (WGS) entry which is preliminary data.</text>
</comment>
<accession>A0A2N5TMT7</accession>